<gene>
    <name evidence="3" type="ORF">DHW61_17525</name>
</gene>
<evidence type="ECO:0000256" key="1">
    <source>
        <dbReference type="ARBA" id="ARBA00023125"/>
    </source>
</evidence>
<dbReference type="Pfam" id="PF01381">
    <property type="entry name" value="HTH_3"/>
    <property type="match status" value="1"/>
</dbReference>
<keyword evidence="1" id="KW-0238">DNA-binding</keyword>
<dbReference type="GO" id="GO:0003677">
    <property type="term" value="F:DNA binding"/>
    <property type="evidence" value="ECO:0007669"/>
    <property type="project" value="UniProtKB-KW"/>
</dbReference>
<dbReference type="SMART" id="SM00530">
    <property type="entry name" value="HTH_XRE"/>
    <property type="match status" value="1"/>
</dbReference>
<protein>
    <submittedName>
        <fullName evidence="3">XRE family transcriptional regulator</fullName>
    </submittedName>
</protein>
<dbReference type="PANTHER" id="PTHR46558">
    <property type="entry name" value="TRACRIPTIONAL REGULATORY PROTEIN-RELATED-RELATED"/>
    <property type="match status" value="1"/>
</dbReference>
<dbReference type="SUPFAM" id="SSF57802">
    <property type="entry name" value="Rubredoxin-like"/>
    <property type="match status" value="1"/>
</dbReference>
<evidence type="ECO:0000313" key="3">
    <source>
        <dbReference type="EMBL" id="HCL04178.1"/>
    </source>
</evidence>
<dbReference type="SUPFAM" id="SSF47413">
    <property type="entry name" value="lambda repressor-like DNA-binding domains"/>
    <property type="match status" value="1"/>
</dbReference>
<dbReference type="Proteomes" id="UP000262969">
    <property type="component" value="Unassembled WGS sequence"/>
</dbReference>
<dbReference type="InterPro" id="IPR002742">
    <property type="entry name" value="Desulfoferrodoxin_Fe-bd_dom"/>
</dbReference>
<dbReference type="Gene3D" id="1.10.260.40">
    <property type="entry name" value="lambda repressor-like DNA-binding domains"/>
    <property type="match status" value="1"/>
</dbReference>
<dbReference type="CDD" id="cd00093">
    <property type="entry name" value="HTH_XRE"/>
    <property type="match status" value="1"/>
</dbReference>
<dbReference type="InterPro" id="IPR001387">
    <property type="entry name" value="Cro/C1-type_HTH"/>
</dbReference>
<dbReference type="Gene3D" id="2.60.40.730">
    <property type="entry name" value="SOR catalytic domain"/>
    <property type="match status" value="1"/>
</dbReference>
<dbReference type="AlphaFoldDB" id="A0A3D2XCX2"/>
<dbReference type="SUPFAM" id="SSF49367">
    <property type="entry name" value="Superoxide reductase-like"/>
    <property type="match status" value="1"/>
</dbReference>
<dbReference type="PANTHER" id="PTHR46558:SF4">
    <property type="entry name" value="DNA-BIDING PHAGE PROTEIN"/>
    <property type="match status" value="1"/>
</dbReference>
<evidence type="ECO:0000313" key="4">
    <source>
        <dbReference type="Proteomes" id="UP000262969"/>
    </source>
</evidence>
<evidence type="ECO:0000259" key="2">
    <source>
        <dbReference type="PROSITE" id="PS50943"/>
    </source>
</evidence>
<dbReference type="GO" id="GO:0016491">
    <property type="term" value="F:oxidoreductase activity"/>
    <property type="evidence" value="ECO:0007669"/>
    <property type="project" value="InterPro"/>
</dbReference>
<accession>A0A3D2XCX2</accession>
<dbReference type="InterPro" id="IPR010982">
    <property type="entry name" value="Lambda_DNA-bd_dom_sf"/>
</dbReference>
<name>A0A3D2XCX2_9FIRM</name>
<dbReference type="EMBL" id="DPVV01000572">
    <property type="protein sequence ID" value="HCL04178.1"/>
    <property type="molecule type" value="Genomic_DNA"/>
</dbReference>
<organism evidence="3 4">
    <name type="scientific">Lachnoclostridium phytofermentans</name>
    <dbReference type="NCBI Taxonomy" id="66219"/>
    <lineage>
        <taxon>Bacteria</taxon>
        <taxon>Bacillati</taxon>
        <taxon>Bacillota</taxon>
        <taxon>Clostridia</taxon>
        <taxon>Lachnospirales</taxon>
        <taxon>Lachnospiraceae</taxon>
    </lineage>
</organism>
<sequence length="200" mass="22627">MDCEKVGKLIQQLRKEHGYTQQQVANALNISNKTVSKWENGFGCPDVSILGELSIVLGVDLEQMLNGKLRMNHFDNGNMKRIKFYVCPFCGNVLTGTGSGNISCCGRKLTPLIPQMHLSEHTFTMEEIDLDYYVSSDHPMSKGHYISFIACVRTDKVLLNRLYPEQSCAVRIPLSFHKGTLYAYCTEHGLWAMPMELENE</sequence>
<dbReference type="PROSITE" id="PS50943">
    <property type="entry name" value="HTH_CROC1"/>
    <property type="match status" value="1"/>
</dbReference>
<reference evidence="3 4" key="1">
    <citation type="journal article" date="2018" name="Nat. Biotechnol.">
        <title>A standardized bacterial taxonomy based on genome phylogeny substantially revises the tree of life.</title>
        <authorList>
            <person name="Parks D.H."/>
            <person name="Chuvochina M."/>
            <person name="Waite D.W."/>
            <person name="Rinke C."/>
            <person name="Skarshewski A."/>
            <person name="Chaumeil P.A."/>
            <person name="Hugenholtz P."/>
        </authorList>
    </citation>
    <scope>NUCLEOTIDE SEQUENCE [LARGE SCALE GENOMIC DNA]</scope>
    <source>
        <strain evidence="3">UBA11728</strain>
    </source>
</reference>
<dbReference type="InterPro" id="IPR036073">
    <property type="entry name" value="Desulfoferrodoxin_Fe-bd_dom_sf"/>
</dbReference>
<feature type="domain" description="HTH cro/C1-type" evidence="2">
    <location>
        <begin position="10"/>
        <end position="64"/>
    </location>
</feature>
<comment type="caution">
    <text evidence="3">The sequence shown here is derived from an EMBL/GenBank/DDBJ whole genome shotgun (WGS) entry which is preliminary data.</text>
</comment>
<dbReference type="Pfam" id="PF01880">
    <property type="entry name" value="Desulfoferrodox"/>
    <property type="match status" value="1"/>
</dbReference>
<proteinExistence type="predicted"/>
<dbReference type="GO" id="GO:0005506">
    <property type="term" value="F:iron ion binding"/>
    <property type="evidence" value="ECO:0007669"/>
    <property type="project" value="InterPro"/>
</dbReference>